<dbReference type="RefSeq" id="WP_140453384.1">
    <property type="nucleotide sequence ID" value="NZ_VFRP01000004.1"/>
</dbReference>
<gene>
    <name evidence="1" type="ORF">FJM51_06870</name>
</gene>
<dbReference type="Proteomes" id="UP000319255">
    <property type="component" value="Unassembled WGS sequence"/>
</dbReference>
<proteinExistence type="predicted"/>
<keyword evidence="2" id="KW-1185">Reference proteome</keyword>
<organism evidence="1 2">
    <name type="scientific">Amaricoccus solimangrovi</name>
    <dbReference type="NCBI Taxonomy" id="2589815"/>
    <lineage>
        <taxon>Bacteria</taxon>
        <taxon>Pseudomonadati</taxon>
        <taxon>Pseudomonadota</taxon>
        <taxon>Alphaproteobacteria</taxon>
        <taxon>Rhodobacterales</taxon>
        <taxon>Paracoccaceae</taxon>
        <taxon>Amaricoccus</taxon>
    </lineage>
</organism>
<accession>A0A501WTN4</accession>
<sequence length="71" mass="8123">MIELVFVACLKAEPRTCEQKILSYVWEGEAASGTSCFMRAQPELATWAREHPAFTIVSWKCEESSRREIDV</sequence>
<dbReference type="OrthoDB" id="7363897at2"/>
<comment type="caution">
    <text evidence="1">The sequence shown here is derived from an EMBL/GenBank/DDBJ whole genome shotgun (WGS) entry which is preliminary data.</text>
</comment>
<dbReference type="EMBL" id="VFRP01000004">
    <property type="protein sequence ID" value="TPE52142.1"/>
    <property type="molecule type" value="Genomic_DNA"/>
</dbReference>
<evidence type="ECO:0000313" key="2">
    <source>
        <dbReference type="Proteomes" id="UP000319255"/>
    </source>
</evidence>
<evidence type="ECO:0000313" key="1">
    <source>
        <dbReference type="EMBL" id="TPE52142.1"/>
    </source>
</evidence>
<reference evidence="1 2" key="1">
    <citation type="submission" date="2019-06" db="EMBL/GenBank/DDBJ databases">
        <title>A novel bacterium of genus Amaricoccus, isolated from marine sediment.</title>
        <authorList>
            <person name="Huang H."/>
            <person name="Mo K."/>
            <person name="Hu Y."/>
        </authorList>
    </citation>
    <scope>NUCLEOTIDE SEQUENCE [LARGE SCALE GENOMIC DNA]</scope>
    <source>
        <strain evidence="1 2">HB172011</strain>
    </source>
</reference>
<protein>
    <submittedName>
        <fullName evidence="1">Uncharacterized protein</fullName>
    </submittedName>
</protein>
<dbReference type="AlphaFoldDB" id="A0A501WTN4"/>
<name>A0A501WTN4_9RHOB</name>